<dbReference type="Proteomes" id="UP000681722">
    <property type="component" value="Unassembled WGS sequence"/>
</dbReference>
<keyword evidence="3" id="KW-1185">Reference proteome</keyword>
<evidence type="ECO:0000313" key="3">
    <source>
        <dbReference type="Proteomes" id="UP000663829"/>
    </source>
</evidence>
<protein>
    <submittedName>
        <fullName evidence="1">Uncharacterized protein</fullName>
    </submittedName>
</protein>
<comment type="caution">
    <text evidence="1">The sequence shown here is derived from an EMBL/GenBank/DDBJ whole genome shotgun (WGS) entry which is preliminary data.</text>
</comment>
<dbReference type="EMBL" id="CAJOBC010004070">
    <property type="protein sequence ID" value="CAF3813435.1"/>
    <property type="molecule type" value="Genomic_DNA"/>
</dbReference>
<name>A0A814JXM4_9BILA</name>
<organism evidence="1 3">
    <name type="scientific">Didymodactylos carnosus</name>
    <dbReference type="NCBI Taxonomy" id="1234261"/>
    <lineage>
        <taxon>Eukaryota</taxon>
        <taxon>Metazoa</taxon>
        <taxon>Spiralia</taxon>
        <taxon>Gnathifera</taxon>
        <taxon>Rotifera</taxon>
        <taxon>Eurotatoria</taxon>
        <taxon>Bdelloidea</taxon>
        <taxon>Philodinida</taxon>
        <taxon>Philodinidae</taxon>
        <taxon>Didymodactylos</taxon>
    </lineage>
</organism>
<sequence length="277" mass="31118">MRSLQHDDEYVKYLQTLDLKAHENEFFTKNVENLRALFLDVYRNQISKSIVRVYAQYKTKQGLLTACSNICVQDLFISDIKFEYDSLLMNAKELKHVSTQPGSVKVDAVYYNDEETWSYGYDLSILDTGKIINKHLTKEMVLSLLCDSEETANKSHQIGVLGYPGVPESYHHLQYHLYQQNIPGAISGKIGHLLAISKLFFNFEKLVLSAGVVYGQAGSSPRLYPGLYDSLKGMSGGIVVDSTGLIIGTHVSASRDGFNNLITPAWNTAYKELIENT</sequence>
<dbReference type="EMBL" id="CAJNOQ010004070">
    <property type="protein sequence ID" value="CAF1043348.1"/>
    <property type="molecule type" value="Genomic_DNA"/>
</dbReference>
<proteinExistence type="predicted"/>
<accession>A0A814JXM4</accession>
<dbReference type="AlphaFoldDB" id="A0A814JXM4"/>
<evidence type="ECO:0000313" key="1">
    <source>
        <dbReference type="EMBL" id="CAF1043348.1"/>
    </source>
</evidence>
<evidence type="ECO:0000313" key="2">
    <source>
        <dbReference type="EMBL" id="CAF3813435.1"/>
    </source>
</evidence>
<dbReference type="Proteomes" id="UP000663829">
    <property type="component" value="Unassembled WGS sequence"/>
</dbReference>
<reference evidence="1" key="1">
    <citation type="submission" date="2021-02" db="EMBL/GenBank/DDBJ databases">
        <authorList>
            <person name="Nowell W R."/>
        </authorList>
    </citation>
    <scope>NUCLEOTIDE SEQUENCE</scope>
</reference>
<gene>
    <name evidence="1" type="ORF">GPM918_LOCUS15896</name>
    <name evidence="2" type="ORF">SRO942_LOCUS15896</name>
</gene>